<dbReference type="NCBIfam" id="TIGR01200">
    <property type="entry name" value="GLPGLI"/>
    <property type="match status" value="1"/>
</dbReference>
<dbReference type="EMBL" id="FOIU01000002">
    <property type="protein sequence ID" value="SEW38755.1"/>
    <property type="molecule type" value="Genomic_DNA"/>
</dbReference>
<name>A0A1I0RD26_9FLAO</name>
<evidence type="ECO:0000313" key="2">
    <source>
        <dbReference type="Proteomes" id="UP000199469"/>
    </source>
</evidence>
<sequence length="265" mass="30802">MKILFFLLFSSFYLGQGVSFIYEVKYRTNVNKSDDYNTTYMSLDLAEKKSIFRENIDKKADSIKIAGGNPMLSSGFENQFYVKKDLSSNQVNKILTNGQYNFILPIDDILNWKILSEKKKIGVYNVQKATVIYGEREWIAWFTSDIPINDGPYVFRGLPGLIVSIKDNTDDYNFNLIQTKNSTNLFDARVKGSNIDWIKFKELSESYYQNPYPELRQGGTRKVTFIDKDGNSVDVDVQRKKMTTERQNYINNNNNPIELNHKINY</sequence>
<gene>
    <name evidence="1" type="ORF">SAMN05421841_2503</name>
</gene>
<keyword evidence="2" id="KW-1185">Reference proteome</keyword>
<dbReference type="Pfam" id="PF09697">
    <property type="entry name" value="Porph_ging"/>
    <property type="match status" value="1"/>
</dbReference>
<protein>
    <submittedName>
        <fullName evidence="1">GLPGLI family protein</fullName>
    </submittedName>
</protein>
<dbReference type="RefSeq" id="WP_089793061.1">
    <property type="nucleotide sequence ID" value="NZ_FOIU01000002.1"/>
</dbReference>
<dbReference type="OrthoDB" id="1440774at2"/>
<dbReference type="InterPro" id="IPR005901">
    <property type="entry name" value="GLPGLI"/>
</dbReference>
<evidence type="ECO:0000313" key="1">
    <source>
        <dbReference type="EMBL" id="SEW38755.1"/>
    </source>
</evidence>
<dbReference type="STRING" id="356305.SAMN05421841_2503"/>
<accession>A0A1I0RD26</accession>
<organism evidence="1 2">
    <name type="scientific">Chryseobacterium wanjuense</name>
    <dbReference type="NCBI Taxonomy" id="356305"/>
    <lineage>
        <taxon>Bacteria</taxon>
        <taxon>Pseudomonadati</taxon>
        <taxon>Bacteroidota</taxon>
        <taxon>Flavobacteriia</taxon>
        <taxon>Flavobacteriales</taxon>
        <taxon>Weeksellaceae</taxon>
        <taxon>Chryseobacterium group</taxon>
        <taxon>Chryseobacterium</taxon>
    </lineage>
</organism>
<proteinExistence type="predicted"/>
<dbReference type="AlphaFoldDB" id="A0A1I0RD26"/>
<reference evidence="2" key="1">
    <citation type="submission" date="2016-10" db="EMBL/GenBank/DDBJ databases">
        <authorList>
            <person name="Varghese N."/>
            <person name="Submissions S."/>
        </authorList>
    </citation>
    <scope>NUCLEOTIDE SEQUENCE [LARGE SCALE GENOMIC DNA]</scope>
    <source>
        <strain evidence="2">DSM 17724</strain>
    </source>
</reference>
<dbReference type="Proteomes" id="UP000199469">
    <property type="component" value="Unassembled WGS sequence"/>
</dbReference>